<dbReference type="Pfam" id="PF17293">
    <property type="entry name" value="Arm-DNA-bind_5"/>
    <property type="match status" value="1"/>
</dbReference>
<evidence type="ECO:0000256" key="1">
    <source>
        <dbReference type="ARBA" id="ARBA00008857"/>
    </source>
</evidence>
<dbReference type="CDD" id="cd01185">
    <property type="entry name" value="INTN1_C_like"/>
    <property type="match status" value="1"/>
</dbReference>
<keyword evidence="3" id="KW-0233">DNA recombination</keyword>
<evidence type="ECO:0000259" key="4">
    <source>
        <dbReference type="PROSITE" id="PS51898"/>
    </source>
</evidence>
<evidence type="ECO:0000313" key="6">
    <source>
        <dbReference type="Proteomes" id="UP000184050"/>
    </source>
</evidence>
<dbReference type="InterPro" id="IPR002104">
    <property type="entry name" value="Integrase_catalytic"/>
</dbReference>
<keyword evidence="6" id="KW-1185">Reference proteome</keyword>
<sequence>MPNITYYIPGIKKTDVKIDWKKTLKDKNGYSPIKANISIQGTKIRKTVEKVKPRFWNPKTERVIKPKPYEPDNNHEAINARLDQLQNHAKEYFKSCKQRNIPVTAELAKAFLKGQKIAFGHREMSFWAAYDEYLQVGQLEKSYNTNRNRKTIYNKLKEFETNTGYKLAWHSIDSIFWDKLKEYILDNPDPDVNYSWNYLSAIADKFKAFMKWSQKRKYHTNDAFTDFSAPEKEPTIVYLTWDELKTLIDYKFESKAQQHARDFFCFGCLTGLRYVDLYQLTKNNISNGTLSITTQKTNRKISVPIFPQAQTIIDRYPEQYRLLPRLSNQRLNSYIKKCCEKAEINTPTEYKTFHKNEVKKEFRPKHELIGSHTARKTFICLAYEKGLDIEMIKSITGITQEKTLKRYLQISDEKKKEKLTAAFGKL</sequence>
<dbReference type="Pfam" id="PF00589">
    <property type="entry name" value="Phage_integrase"/>
    <property type="match status" value="1"/>
</dbReference>
<dbReference type="GO" id="GO:0015074">
    <property type="term" value="P:DNA integration"/>
    <property type="evidence" value="ECO:0007669"/>
    <property type="project" value="InterPro"/>
</dbReference>
<dbReference type="GO" id="GO:0006310">
    <property type="term" value="P:DNA recombination"/>
    <property type="evidence" value="ECO:0007669"/>
    <property type="project" value="UniProtKB-KW"/>
</dbReference>
<dbReference type="InterPro" id="IPR035386">
    <property type="entry name" value="Arm-DNA-bind_5"/>
</dbReference>
<dbReference type="InterPro" id="IPR050090">
    <property type="entry name" value="Tyrosine_recombinase_XerCD"/>
</dbReference>
<reference evidence="5 6" key="1">
    <citation type="submission" date="2016-11" db="EMBL/GenBank/DDBJ databases">
        <authorList>
            <person name="Jaros S."/>
            <person name="Januszkiewicz K."/>
            <person name="Wedrychowicz H."/>
        </authorList>
    </citation>
    <scope>NUCLEOTIDE SEQUENCE [LARGE SCALE GENOMIC DNA]</scope>
    <source>
        <strain evidence="5 6">DSM 27063</strain>
    </source>
</reference>
<dbReference type="PANTHER" id="PTHR30349">
    <property type="entry name" value="PHAGE INTEGRASE-RELATED"/>
    <property type="match status" value="1"/>
</dbReference>
<keyword evidence="2" id="KW-0238">DNA-binding</keyword>
<dbReference type="InterPro" id="IPR010998">
    <property type="entry name" value="Integrase_recombinase_N"/>
</dbReference>
<organism evidence="5 6">
    <name type="scientific">Tangfeifania diversioriginum</name>
    <dbReference type="NCBI Taxonomy" id="1168035"/>
    <lineage>
        <taxon>Bacteria</taxon>
        <taxon>Pseudomonadati</taxon>
        <taxon>Bacteroidota</taxon>
        <taxon>Bacteroidia</taxon>
        <taxon>Marinilabiliales</taxon>
        <taxon>Prolixibacteraceae</taxon>
        <taxon>Tangfeifania</taxon>
    </lineage>
</organism>
<dbReference type="RefSeq" id="WP_073167888.1">
    <property type="nucleotide sequence ID" value="NZ_FQZE01000008.1"/>
</dbReference>
<dbReference type="STRING" id="1168035.SAMN05444280_108141"/>
<dbReference type="PROSITE" id="PS51898">
    <property type="entry name" value="TYR_RECOMBINASE"/>
    <property type="match status" value="1"/>
</dbReference>
<name>A0A1M6FEQ8_9BACT</name>
<evidence type="ECO:0000313" key="5">
    <source>
        <dbReference type="EMBL" id="SHI96126.1"/>
    </source>
</evidence>
<dbReference type="GO" id="GO:0003677">
    <property type="term" value="F:DNA binding"/>
    <property type="evidence" value="ECO:0007669"/>
    <property type="project" value="UniProtKB-KW"/>
</dbReference>
<dbReference type="InterPro" id="IPR011010">
    <property type="entry name" value="DNA_brk_join_enz"/>
</dbReference>
<protein>
    <submittedName>
        <fullName evidence="5">Site-specific recombinase XerD</fullName>
    </submittedName>
</protein>
<proteinExistence type="inferred from homology"/>
<dbReference type="PANTHER" id="PTHR30349:SF64">
    <property type="entry name" value="PROPHAGE INTEGRASE INTD-RELATED"/>
    <property type="match status" value="1"/>
</dbReference>
<dbReference type="Gene3D" id="1.10.443.10">
    <property type="entry name" value="Intergrase catalytic core"/>
    <property type="match status" value="1"/>
</dbReference>
<dbReference type="InterPro" id="IPR013762">
    <property type="entry name" value="Integrase-like_cat_sf"/>
</dbReference>
<dbReference type="AlphaFoldDB" id="A0A1M6FEQ8"/>
<dbReference type="Gene3D" id="1.10.150.130">
    <property type="match status" value="1"/>
</dbReference>
<feature type="domain" description="Tyr recombinase" evidence="4">
    <location>
        <begin position="234"/>
        <end position="420"/>
    </location>
</feature>
<dbReference type="OrthoDB" id="1493636at2"/>
<gene>
    <name evidence="5" type="ORF">SAMN05444280_108141</name>
</gene>
<evidence type="ECO:0000256" key="3">
    <source>
        <dbReference type="ARBA" id="ARBA00023172"/>
    </source>
</evidence>
<comment type="similarity">
    <text evidence="1">Belongs to the 'phage' integrase family.</text>
</comment>
<evidence type="ECO:0000256" key="2">
    <source>
        <dbReference type="ARBA" id="ARBA00023125"/>
    </source>
</evidence>
<dbReference type="Proteomes" id="UP000184050">
    <property type="component" value="Unassembled WGS sequence"/>
</dbReference>
<dbReference type="EMBL" id="FQZE01000008">
    <property type="protein sequence ID" value="SHI96126.1"/>
    <property type="molecule type" value="Genomic_DNA"/>
</dbReference>
<dbReference type="SUPFAM" id="SSF56349">
    <property type="entry name" value="DNA breaking-rejoining enzymes"/>
    <property type="match status" value="1"/>
</dbReference>
<accession>A0A1M6FEQ8</accession>